<reference evidence="2 3" key="1">
    <citation type="submission" date="2019-06" db="EMBL/GenBank/DDBJ databases">
        <title>Sequencing the genomes of 1000 actinobacteria strains.</title>
        <authorList>
            <person name="Klenk H.-P."/>
        </authorList>
    </citation>
    <scope>NUCLEOTIDE SEQUENCE [LARGE SCALE GENOMIC DNA]</scope>
    <source>
        <strain evidence="2 3">DSM 41649</strain>
    </source>
</reference>
<dbReference type="EMBL" id="VIVR01000001">
    <property type="protein sequence ID" value="TWE15785.1"/>
    <property type="molecule type" value="Genomic_DNA"/>
</dbReference>
<proteinExistence type="predicted"/>
<dbReference type="AlphaFoldDB" id="A0A561EJJ5"/>
<keyword evidence="3" id="KW-1185">Reference proteome</keyword>
<feature type="compositionally biased region" description="Gly residues" evidence="1">
    <location>
        <begin position="1"/>
        <end position="16"/>
    </location>
</feature>
<feature type="region of interest" description="Disordered" evidence="1">
    <location>
        <begin position="1"/>
        <end position="47"/>
    </location>
</feature>
<organism evidence="2 3">
    <name type="scientific">Kitasatospora atroaurantiaca</name>
    <dbReference type="NCBI Taxonomy" id="285545"/>
    <lineage>
        <taxon>Bacteria</taxon>
        <taxon>Bacillati</taxon>
        <taxon>Actinomycetota</taxon>
        <taxon>Actinomycetes</taxon>
        <taxon>Kitasatosporales</taxon>
        <taxon>Streptomycetaceae</taxon>
        <taxon>Kitasatospora</taxon>
    </lineage>
</organism>
<name>A0A561EJJ5_9ACTN</name>
<dbReference type="OrthoDB" id="4350963at2"/>
<dbReference type="RefSeq" id="WP_145787502.1">
    <property type="nucleotide sequence ID" value="NZ_BAAABR010000004.1"/>
</dbReference>
<dbReference type="Gene3D" id="2.80.10.50">
    <property type="match status" value="1"/>
</dbReference>
<dbReference type="SUPFAM" id="SSF50370">
    <property type="entry name" value="Ricin B-like lectins"/>
    <property type="match status" value="1"/>
</dbReference>
<accession>A0A561EJJ5</accession>
<evidence type="ECO:0000256" key="1">
    <source>
        <dbReference type="SAM" id="MobiDB-lite"/>
    </source>
</evidence>
<comment type="caution">
    <text evidence="2">The sequence shown here is derived from an EMBL/GenBank/DDBJ whole genome shotgun (WGS) entry which is preliminary data.</text>
</comment>
<evidence type="ECO:0000313" key="3">
    <source>
        <dbReference type="Proteomes" id="UP000318416"/>
    </source>
</evidence>
<evidence type="ECO:0000313" key="2">
    <source>
        <dbReference type="EMBL" id="TWE15785.1"/>
    </source>
</evidence>
<sequence>MPTQGGAVGGAVGGTRGTTQPPANNPAPGTTKPPATTPGGTSAPQGCGGSGWGYITGVGSGLRLGLASDSLAGGTDAVMGRNTAYGWMRSAPDPGGWYSLYPCNMSKPSLVQSTDHSVELSPGFSVMYRWTVSSAPTQGSVYLKDYNSSTCLTDNGAGRGVTMETCTPGNKSQQWWIPSAG</sequence>
<protein>
    <submittedName>
        <fullName evidence="2">Uncharacterized protein</fullName>
    </submittedName>
</protein>
<feature type="compositionally biased region" description="Low complexity" evidence="1">
    <location>
        <begin position="17"/>
        <end position="45"/>
    </location>
</feature>
<dbReference type="InterPro" id="IPR035992">
    <property type="entry name" value="Ricin_B-like_lectins"/>
</dbReference>
<gene>
    <name evidence="2" type="ORF">FB465_0726</name>
</gene>
<dbReference type="Proteomes" id="UP000318416">
    <property type="component" value="Unassembled WGS sequence"/>
</dbReference>
<dbReference type="PROSITE" id="PS50231">
    <property type="entry name" value="RICIN_B_LECTIN"/>
    <property type="match status" value="1"/>
</dbReference>